<dbReference type="EMBL" id="CP042436">
    <property type="protein sequence ID" value="QEC61529.1"/>
    <property type="molecule type" value="Genomic_DNA"/>
</dbReference>
<sequence>MSKEQIFDYISSASGLLPLIALIYNYRHLDKIAKIIGLFLIVSAISDLTQWLLPWWHINNILAINIFVILNIMFFGVIYYKAFFSKEFKILTVALCVPAFIIAVYFARNLFAYPTESNTASSIVFIILSLFYFYQLLTRQEFVHIEKQGLFWFNAAVLFYFSINIFLFMLIARIPADERPPYYMINNITNIIANLLYTTGLLCQPQKIA</sequence>
<evidence type="ECO:0000256" key="1">
    <source>
        <dbReference type="SAM" id="Phobius"/>
    </source>
</evidence>
<feature type="transmembrane region" description="Helical" evidence="1">
    <location>
        <begin position="119"/>
        <end position="137"/>
    </location>
</feature>
<dbReference type="Proteomes" id="UP000321479">
    <property type="component" value="Chromosome"/>
</dbReference>
<feature type="transmembrane region" description="Helical" evidence="1">
    <location>
        <begin position="62"/>
        <end position="83"/>
    </location>
</feature>
<keyword evidence="1" id="KW-0812">Transmembrane</keyword>
<evidence type="ECO:0000313" key="2">
    <source>
        <dbReference type="EMBL" id="QEC61529.1"/>
    </source>
</evidence>
<dbReference type="RefSeq" id="WP_147030106.1">
    <property type="nucleotide sequence ID" value="NZ_CP042436.1"/>
</dbReference>
<keyword evidence="1" id="KW-0472">Membrane</keyword>
<reference evidence="2 3" key="1">
    <citation type="journal article" date="2017" name="Curr. Microbiol.">
        <title>Mucilaginibacter ginsenosidivorans sp. nov., Isolated from Soil of Ginseng Field.</title>
        <authorList>
            <person name="Kim M.M."/>
            <person name="Siddiqi M.Z."/>
            <person name="Im W.T."/>
        </authorList>
    </citation>
    <scope>NUCLEOTIDE SEQUENCE [LARGE SCALE GENOMIC DNA]</scope>
    <source>
        <strain evidence="2 3">Gsoil 3017</strain>
    </source>
</reference>
<feature type="transmembrane region" description="Helical" evidence="1">
    <location>
        <begin position="90"/>
        <end position="107"/>
    </location>
</feature>
<keyword evidence="1" id="KW-1133">Transmembrane helix</keyword>
<organism evidence="2 3">
    <name type="scientific">Mucilaginibacter ginsenosidivorans</name>
    <dbReference type="NCBI Taxonomy" id="398053"/>
    <lineage>
        <taxon>Bacteria</taxon>
        <taxon>Pseudomonadati</taxon>
        <taxon>Bacteroidota</taxon>
        <taxon>Sphingobacteriia</taxon>
        <taxon>Sphingobacteriales</taxon>
        <taxon>Sphingobacteriaceae</taxon>
        <taxon>Mucilaginibacter</taxon>
    </lineage>
</organism>
<feature type="transmembrane region" description="Helical" evidence="1">
    <location>
        <begin position="149"/>
        <end position="171"/>
    </location>
</feature>
<protein>
    <submittedName>
        <fullName evidence="2">Uncharacterized protein</fullName>
    </submittedName>
</protein>
<keyword evidence="3" id="KW-1185">Reference proteome</keyword>
<gene>
    <name evidence="2" type="ORF">FRZ54_02655</name>
</gene>
<proteinExistence type="predicted"/>
<evidence type="ECO:0000313" key="3">
    <source>
        <dbReference type="Proteomes" id="UP000321479"/>
    </source>
</evidence>
<accession>A0A5B8URD6</accession>
<feature type="transmembrane region" description="Helical" evidence="1">
    <location>
        <begin position="36"/>
        <end position="56"/>
    </location>
</feature>
<dbReference type="OrthoDB" id="651989at2"/>
<dbReference type="KEGG" id="mgin:FRZ54_02655"/>
<dbReference type="AlphaFoldDB" id="A0A5B8URD6"/>
<name>A0A5B8URD6_9SPHI</name>
<feature type="transmembrane region" description="Helical" evidence="1">
    <location>
        <begin position="183"/>
        <end position="203"/>
    </location>
</feature>